<dbReference type="SMART" id="SM00487">
    <property type="entry name" value="DEXDc"/>
    <property type="match status" value="1"/>
</dbReference>
<evidence type="ECO:0000256" key="5">
    <source>
        <dbReference type="SAM" id="Coils"/>
    </source>
</evidence>
<evidence type="ECO:0000259" key="7">
    <source>
        <dbReference type="PROSITE" id="PS51194"/>
    </source>
</evidence>
<evidence type="ECO:0000313" key="8">
    <source>
        <dbReference type="EMBL" id="GAA5528834.1"/>
    </source>
</evidence>
<accession>A0ABP9X0C2</accession>
<dbReference type="SUPFAM" id="SSF52540">
    <property type="entry name" value="P-loop containing nucleoside triphosphate hydrolases"/>
    <property type="match status" value="2"/>
</dbReference>
<feature type="coiled-coil region" evidence="5">
    <location>
        <begin position="632"/>
        <end position="666"/>
    </location>
</feature>
<dbReference type="SMART" id="SM00490">
    <property type="entry name" value="HELICc"/>
    <property type="match status" value="1"/>
</dbReference>
<dbReference type="Gene3D" id="3.40.50.10810">
    <property type="entry name" value="Tandem AAA-ATPase domain"/>
    <property type="match status" value="1"/>
</dbReference>
<dbReference type="InterPro" id="IPR038718">
    <property type="entry name" value="SNF2-like_sf"/>
</dbReference>
<dbReference type="Pfam" id="PF00176">
    <property type="entry name" value="SNF2-rel_dom"/>
    <property type="match status" value="1"/>
</dbReference>
<dbReference type="PROSITE" id="PS51192">
    <property type="entry name" value="HELICASE_ATP_BIND_1"/>
    <property type="match status" value="1"/>
</dbReference>
<dbReference type="InterPro" id="IPR014001">
    <property type="entry name" value="Helicase_ATP-bd"/>
</dbReference>
<evidence type="ECO:0000256" key="4">
    <source>
        <dbReference type="ARBA" id="ARBA00022840"/>
    </source>
</evidence>
<dbReference type="InterPro" id="IPR027417">
    <property type="entry name" value="P-loop_NTPase"/>
</dbReference>
<dbReference type="RefSeq" id="WP_345722451.1">
    <property type="nucleotide sequence ID" value="NZ_BAABRU010000008.1"/>
</dbReference>
<feature type="domain" description="Helicase ATP-binding" evidence="6">
    <location>
        <begin position="153"/>
        <end position="306"/>
    </location>
</feature>
<reference evidence="8 9" key="1">
    <citation type="submission" date="2024-02" db="EMBL/GenBank/DDBJ databases">
        <title>Herpetosiphon gulosus NBRC 112829.</title>
        <authorList>
            <person name="Ichikawa N."/>
            <person name="Katano-Makiyama Y."/>
            <person name="Hidaka K."/>
        </authorList>
    </citation>
    <scope>NUCLEOTIDE SEQUENCE [LARGE SCALE GENOMIC DNA]</scope>
    <source>
        <strain evidence="8 9">NBRC 112829</strain>
    </source>
</reference>
<dbReference type="InterPro" id="IPR049730">
    <property type="entry name" value="SNF2/RAD54-like_C"/>
</dbReference>
<dbReference type="CDD" id="cd18793">
    <property type="entry name" value="SF2_C_SNF"/>
    <property type="match status" value="1"/>
</dbReference>
<comment type="caution">
    <text evidence="8">The sequence shown here is derived from an EMBL/GenBank/DDBJ whole genome shotgun (WGS) entry which is preliminary data.</text>
</comment>
<dbReference type="Gene3D" id="3.40.50.300">
    <property type="entry name" value="P-loop containing nucleotide triphosphate hydrolases"/>
    <property type="match status" value="1"/>
</dbReference>
<sequence length="669" mass="76864">MDELRRQRYLEILASLPEPTFELEQLVQALPEIDQPEVEADLLHLGFELDEHLIRADFESALTPNTRVTRPQIPVAAPPRLQALPPILGELRFRPPTDGERARLLSGHVTPADRWSVREQAEHYTLKGGFDHLLSLEYAAIDAKEYQLRAVRRVLGEMHGNAILADEVGLGKTIEAGLIIKEYHLREMIRTCLILTPAPLSEQWLEEMHDKFGMNFHRLGDDSDIAQYPLVVGSIDRAKGAYRKALTDRTWDMLVIDECHMLKNHRTGRYKFVFNLNRKHCLLLSATPVQNELRELYNLITVARPGHLKGPRQFQKLFMEDRRHARNVEHLRALLNEVMIRNRRSNTLTELPPRLIHHYEIELTDDEHDFHDAMVRFCKHIYQRYVEGDIVLQSIDGKVVVSKLVLVLMTLLKEMTSSPRAVGHTLRGAMSARLGKMDAADNGELERLLKIVDEMQIPSKARSLLKIVKNDDSKIIVYTEFVATLEFLRDFLVDHGVESVLFHGGLSGMQKRNAVERFRDGKAQVFLSTESGGQGLNLQFCHRLVNYDLPWNPMRIEQRIGRVHRYGQERPVEIYTLILRGTIEEYILHVLTGKIDMFQTVIGEIDAMLSFMHEQQSLEVRITDIILHSKSFDEIRAQMEQLGEELRKANDTLNEAEKTNAALLDSVLG</sequence>
<keyword evidence="2" id="KW-0378">Hydrolase</keyword>
<organism evidence="8 9">
    <name type="scientific">Herpetosiphon gulosus</name>
    <dbReference type="NCBI Taxonomy" id="1973496"/>
    <lineage>
        <taxon>Bacteria</taxon>
        <taxon>Bacillati</taxon>
        <taxon>Chloroflexota</taxon>
        <taxon>Chloroflexia</taxon>
        <taxon>Herpetosiphonales</taxon>
        <taxon>Herpetosiphonaceae</taxon>
        <taxon>Herpetosiphon</taxon>
    </lineage>
</organism>
<dbReference type="PROSITE" id="PS51194">
    <property type="entry name" value="HELICASE_CTER"/>
    <property type="match status" value="1"/>
</dbReference>
<dbReference type="EMBL" id="BAABRU010000008">
    <property type="protein sequence ID" value="GAA5528834.1"/>
    <property type="molecule type" value="Genomic_DNA"/>
</dbReference>
<evidence type="ECO:0000259" key="6">
    <source>
        <dbReference type="PROSITE" id="PS51192"/>
    </source>
</evidence>
<protein>
    <submittedName>
        <fullName evidence="8">RNA polymerase-associated protein RapA</fullName>
    </submittedName>
</protein>
<evidence type="ECO:0000256" key="2">
    <source>
        <dbReference type="ARBA" id="ARBA00022801"/>
    </source>
</evidence>
<keyword evidence="3" id="KW-0347">Helicase</keyword>
<dbReference type="InterPro" id="IPR001650">
    <property type="entry name" value="Helicase_C-like"/>
</dbReference>
<dbReference type="PANTHER" id="PTHR10799">
    <property type="entry name" value="SNF2/RAD54 HELICASE FAMILY"/>
    <property type="match status" value="1"/>
</dbReference>
<dbReference type="Proteomes" id="UP001428290">
    <property type="component" value="Unassembled WGS sequence"/>
</dbReference>
<keyword evidence="5" id="KW-0175">Coiled coil</keyword>
<dbReference type="InterPro" id="IPR057342">
    <property type="entry name" value="DEXDc_RapA"/>
</dbReference>
<dbReference type="InterPro" id="IPR000330">
    <property type="entry name" value="SNF2_N"/>
</dbReference>
<evidence type="ECO:0000313" key="9">
    <source>
        <dbReference type="Proteomes" id="UP001428290"/>
    </source>
</evidence>
<evidence type="ECO:0000256" key="1">
    <source>
        <dbReference type="ARBA" id="ARBA00022741"/>
    </source>
</evidence>
<dbReference type="Pfam" id="PF00271">
    <property type="entry name" value="Helicase_C"/>
    <property type="match status" value="1"/>
</dbReference>
<keyword evidence="4" id="KW-0067">ATP-binding</keyword>
<dbReference type="CDD" id="cd18011">
    <property type="entry name" value="DEXDc_RapA"/>
    <property type="match status" value="1"/>
</dbReference>
<name>A0ABP9X0C2_9CHLR</name>
<proteinExistence type="predicted"/>
<gene>
    <name evidence="8" type="primary">rapA_3</name>
    <name evidence="8" type="ORF">Hgul01_02636</name>
</gene>
<evidence type="ECO:0000256" key="3">
    <source>
        <dbReference type="ARBA" id="ARBA00022806"/>
    </source>
</evidence>
<keyword evidence="1" id="KW-0547">Nucleotide-binding</keyword>
<feature type="domain" description="Helicase C-terminal" evidence="7">
    <location>
        <begin position="460"/>
        <end position="626"/>
    </location>
</feature>
<keyword evidence="9" id="KW-1185">Reference proteome</keyword>